<feature type="compositionally biased region" description="Polar residues" evidence="1">
    <location>
        <begin position="22"/>
        <end position="32"/>
    </location>
</feature>
<keyword evidence="3" id="KW-1185">Reference proteome</keyword>
<dbReference type="OrthoDB" id="10066376at2759"/>
<proteinExistence type="predicted"/>
<accession>A0A9P0G3C6</accession>
<dbReference type="EMBL" id="OV651822">
    <property type="protein sequence ID" value="CAH1100399.1"/>
    <property type="molecule type" value="Genomic_DNA"/>
</dbReference>
<evidence type="ECO:0000313" key="3">
    <source>
        <dbReference type="Proteomes" id="UP001153636"/>
    </source>
</evidence>
<sequence length="162" mass="18331">MSNGTGREKRKTKWIFVKIFKTHSNPTPSPSNAKPLPEPIVPMSELDPLIIDDQQPSTSTDHDHISEVSSDGSDGDKNKDAALTVDIDDFDPVDPATWHTLVIHRLIEIIVLKDVVQIKENFPVDETGKKFSAKQYMRTLANFEKVDRDWLVYSTKINAIFL</sequence>
<name>A0A9P0G3C6_9CUCU</name>
<dbReference type="Proteomes" id="UP001153636">
    <property type="component" value="Chromosome 10"/>
</dbReference>
<feature type="region of interest" description="Disordered" evidence="1">
    <location>
        <begin position="21"/>
        <end position="80"/>
    </location>
</feature>
<evidence type="ECO:0000313" key="2">
    <source>
        <dbReference type="EMBL" id="CAH1100399.1"/>
    </source>
</evidence>
<reference evidence="2" key="1">
    <citation type="submission" date="2022-01" db="EMBL/GenBank/DDBJ databases">
        <authorList>
            <person name="King R."/>
        </authorList>
    </citation>
    <scope>NUCLEOTIDE SEQUENCE</scope>
</reference>
<dbReference type="AlphaFoldDB" id="A0A9P0G3C6"/>
<gene>
    <name evidence="2" type="ORF">PSYICH_LOCUS1805</name>
</gene>
<organism evidence="2 3">
    <name type="scientific">Psylliodes chrysocephalus</name>
    <dbReference type="NCBI Taxonomy" id="3402493"/>
    <lineage>
        <taxon>Eukaryota</taxon>
        <taxon>Metazoa</taxon>
        <taxon>Ecdysozoa</taxon>
        <taxon>Arthropoda</taxon>
        <taxon>Hexapoda</taxon>
        <taxon>Insecta</taxon>
        <taxon>Pterygota</taxon>
        <taxon>Neoptera</taxon>
        <taxon>Endopterygota</taxon>
        <taxon>Coleoptera</taxon>
        <taxon>Polyphaga</taxon>
        <taxon>Cucujiformia</taxon>
        <taxon>Chrysomeloidea</taxon>
        <taxon>Chrysomelidae</taxon>
        <taxon>Galerucinae</taxon>
        <taxon>Alticini</taxon>
        <taxon>Psylliodes</taxon>
    </lineage>
</organism>
<evidence type="ECO:0000256" key="1">
    <source>
        <dbReference type="SAM" id="MobiDB-lite"/>
    </source>
</evidence>
<protein>
    <submittedName>
        <fullName evidence="2">Uncharacterized protein</fullName>
    </submittedName>
</protein>